<dbReference type="EMBL" id="JACJTU010000108">
    <property type="protein sequence ID" value="MBD2739717.1"/>
    <property type="molecule type" value="Genomic_DNA"/>
</dbReference>
<proteinExistence type="predicted"/>
<comment type="caution">
    <text evidence="2">The sequence shown here is derived from an EMBL/GenBank/DDBJ whole genome shotgun (WGS) entry which is preliminary data.</text>
</comment>
<feature type="transmembrane region" description="Helical" evidence="1">
    <location>
        <begin position="5"/>
        <end position="27"/>
    </location>
</feature>
<name>A0ABR8KPS0_9NOSO</name>
<protein>
    <submittedName>
        <fullName evidence="2">Uncharacterized protein</fullName>
    </submittedName>
</protein>
<evidence type="ECO:0000313" key="2">
    <source>
        <dbReference type="EMBL" id="MBD2739717.1"/>
    </source>
</evidence>
<keyword evidence="1" id="KW-0472">Membrane</keyword>
<sequence>MGLCFYSVISIPTTLFFIHLIAAYWNYYDIGINASANSLSLIFFVAPMMLVLFTISGYIMSNLAQRVRMKKRASVGMGILGVIVTFIIGFIVISGEFSNYPRPIPHNFLEFLRYYLGLAPKKDYGI</sequence>
<accession>A0ABR8KPS0</accession>
<feature type="transmembrane region" description="Helical" evidence="1">
    <location>
        <begin position="73"/>
        <end position="93"/>
    </location>
</feature>
<reference evidence="2 3" key="1">
    <citation type="journal article" date="2020" name="ISME J.">
        <title>Comparative genomics reveals insights into cyanobacterial evolution and habitat adaptation.</title>
        <authorList>
            <person name="Chen M.Y."/>
            <person name="Teng W.K."/>
            <person name="Zhao L."/>
            <person name="Hu C.X."/>
            <person name="Zhou Y.K."/>
            <person name="Han B.P."/>
            <person name="Song L.R."/>
            <person name="Shu W.S."/>
        </authorList>
    </citation>
    <scope>NUCLEOTIDE SEQUENCE [LARGE SCALE GENOMIC DNA]</scope>
    <source>
        <strain evidence="2 3">FACHB-159</strain>
    </source>
</reference>
<evidence type="ECO:0000313" key="3">
    <source>
        <dbReference type="Proteomes" id="UP000637383"/>
    </source>
</evidence>
<keyword evidence="1" id="KW-1133">Transmembrane helix</keyword>
<dbReference type="RefSeq" id="WP_190960196.1">
    <property type="nucleotide sequence ID" value="NZ_JACJTU010000108.1"/>
</dbReference>
<dbReference type="Proteomes" id="UP000637383">
    <property type="component" value="Unassembled WGS sequence"/>
</dbReference>
<gene>
    <name evidence="2" type="ORF">H6H03_38730</name>
</gene>
<evidence type="ECO:0000256" key="1">
    <source>
        <dbReference type="SAM" id="Phobius"/>
    </source>
</evidence>
<feature type="transmembrane region" description="Helical" evidence="1">
    <location>
        <begin position="39"/>
        <end position="61"/>
    </location>
</feature>
<keyword evidence="1" id="KW-0812">Transmembrane</keyword>
<organism evidence="2 3">
    <name type="scientific">Nostoc paludosum FACHB-159</name>
    <dbReference type="NCBI Taxonomy" id="2692908"/>
    <lineage>
        <taxon>Bacteria</taxon>
        <taxon>Bacillati</taxon>
        <taxon>Cyanobacteriota</taxon>
        <taxon>Cyanophyceae</taxon>
        <taxon>Nostocales</taxon>
        <taxon>Nostocaceae</taxon>
        <taxon>Nostoc</taxon>
    </lineage>
</organism>
<keyword evidence="3" id="KW-1185">Reference proteome</keyword>